<comment type="caution">
    <text evidence="1">The sequence shown here is derived from an EMBL/GenBank/DDBJ whole genome shotgun (WGS) entry which is preliminary data.</text>
</comment>
<evidence type="ECO:0000313" key="2">
    <source>
        <dbReference type="Proteomes" id="UP000182743"/>
    </source>
</evidence>
<organism evidence="1 2">
    <name type="scientific">Neomoorella thermoacetica</name>
    <name type="common">Clostridium thermoaceticum</name>
    <dbReference type="NCBI Taxonomy" id="1525"/>
    <lineage>
        <taxon>Bacteria</taxon>
        <taxon>Bacillati</taxon>
        <taxon>Bacillota</taxon>
        <taxon>Clostridia</taxon>
        <taxon>Neomoorellales</taxon>
        <taxon>Neomoorellaceae</taxon>
        <taxon>Neomoorella</taxon>
    </lineage>
</organism>
<sequence length="45" mass="4954">MGIFGKSKSHNLLQSHRYNGIVALLARAHYKPVGTGSITIFRSLI</sequence>
<reference evidence="1 2" key="1">
    <citation type="submission" date="2016-08" db="EMBL/GenBank/DDBJ databases">
        <title>Genome-based comparison of Moorella thermoacetic strains.</title>
        <authorList>
            <person name="Poehlein A."/>
            <person name="Bengelsdorf F.R."/>
            <person name="Esser C."/>
            <person name="Duerre P."/>
            <person name="Daniel R."/>
        </authorList>
    </citation>
    <scope>NUCLEOTIDE SEQUENCE [LARGE SCALE GENOMIC DNA]</scope>
    <source>
        <strain evidence="1 2">DSM 11768</strain>
    </source>
</reference>
<protein>
    <submittedName>
        <fullName evidence="1">Uncharacterized protein</fullName>
    </submittedName>
</protein>
<gene>
    <name evidence="1" type="ORF">MOOR_11750</name>
</gene>
<dbReference type="AlphaFoldDB" id="A0A1J5JUC1"/>
<name>A0A1J5JUC1_NEOTH</name>
<proteinExistence type="predicted"/>
<accession>A0A1J5JUC1</accession>
<evidence type="ECO:0000313" key="1">
    <source>
        <dbReference type="EMBL" id="OIQ09064.1"/>
    </source>
</evidence>
<dbReference type="Proteomes" id="UP000182743">
    <property type="component" value="Unassembled WGS sequence"/>
</dbReference>
<dbReference type="EMBL" id="MIHH01000005">
    <property type="protein sequence ID" value="OIQ09064.1"/>
    <property type="molecule type" value="Genomic_DNA"/>
</dbReference>